<dbReference type="RefSeq" id="WP_012013348.1">
    <property type="nucleotide sequence ID" value="NC_009881.1"/>
</dbReference>
<dbReference type="EMBL" id="CP000847">
    <property type="protein sequence ID" value="ABV74478.1"/>
    <property type="molecule type" value="Genomic_DNA"/>
</dbReference>
<keyword evidence="2" id="KW-1185">Reference proteome</keyword>
<dbReference type="STRING" id="293614.A1C_00725"/>
<proteinExistence type="predicted"/>
<protein>
    <submittedName>
        <fullName evidence="1">Uncharacterized protein</fullName>
    </submittedName>
</protein>
<accession>A8GM53</accession>
<dbReference type="HOGENOM" id="CLU_3084239_0_0_5"/>
<name>A8GM53_RICAH</name>
<dbReference type="AlphaFoldDB" id="A8GM53"/>
<evidence type="ECO:0000313" key="2">
    <source>
        <dbReference type="Proteomes" id="UP000006830"/>
    </source>
</evidence>
<sequence length="52" mass="5762">MLAAGSKDQIENSIIDNIFVTDTIEVGDLPPKFRIIAVIPIIVKVKELRTIL</sequence>
<dbReference type="KEGG" id="rak:A1C_00725"/>
<gene>
    <name evidence="1" type="ordered locus">A1C_00725</name>
</gene>
<reference evidence="1" key="1">
    <citation type="submission" date="2007-09" db="EMBL/GenBank/DDBJ databases">
        <title>Complete Genome Sequence of Rickettsia akari.</title>
        <authorList>
            <person name="Madan A."/>
            <person name="Fahey J."/>
            <person name="Helton E."/>
            <person name="Ketteman M."/>
            <person name="Madan A."/>
            <person name="Rodrigues S."/>
            <person name="Sanchez A."/>
            <person name="Whiting M."/>
            <person name="Dasch G."/>
            <person name="Eremeeva M."/>
        </authorList>
    </citation>
    <scope>NUCLEOTIDE SEQUENCE</scope>
    <source>
        <strain evidence="1">Hartford</strain>
    </source>
</reference>
<dbReference type="Proteomes" id="UP000006830">
    <property type="component" value="Chromosome"/>
</dbReference>
<organism evidence="1 2">
    <name type="scientific">Rickettsia akari (strain Hartford)</name>
    <dbReference type="NCBI Taxonomy" id="293614"/>
    <lineage>
        <taxon>Bacteria</taxon>
        <taxon>Pseudomonadati</taxon>
        <taxon>Pseudomonadota</taxon>
        <taxon>Alphaproteobacteria</taxon>
        <taxon>Rickettsiales</taxon>
        <taxon>Rickettsiaceae</taxon>
        <taxon>Rickettsieae</taxon>
        <taxon>Rickettsia</taxon>
        <taxon>spotted fever group</taxon>
    </lineage>
</organism>
<evidence type="ECO:0000313" key="1">
    <source>
        <dbReference type="EMBL" id="ABV74478.1"/>
    </source>
</evidence>